<dbReference type="Proteomes" id="UP001524587">
    <property type="component" value="Unassembled WGS sequence"/>
</dbReference>
<name>A0ABT1W6G2_9PROT</name>
<feature type="domain" description="UspA" evidence="2">
    <location>
        <begin position="232"/>
        <end position="302"/>
    </location>
</feature>
<dbReference type="InterPro" id="IPR006016">
    <property type="entry name" value="UspA"/>
</dbReference>
<keyword evidence="4" id="KW-1185">Reference proteome</keyword>
<dbReference type="PRINTS" id="PR01438">
    <property type="entry name" value="UNVRSLSTRESS"/>
</dbReference>
<dbReference type="Pfam" id="PF00582">
    <property type="entry name" value="Usp"/>
    <property type="match status" value="1"/>
</dbReference>
<comment type="caution">
    <text evidence="3">The sequence shown here is derived from an EMBL/GenBank/DDBJ whole genome shotgun (WGS) entry which is preliminary data.</text>
</comment>
<dbReference type="PANTHER" id="PTHR46268:SF15">
    <property type="entry name" value="UNIVERSAL STRESS PROTEIN HP_0031"/>
    <property type="match status" value="1"/>
</dbReference>
<dbReference type="InterPro" id="IPR006015">
    <property type="entry name" value="Universal_stress_UspA"/>
</dbReference>
<sequence length="302" mass="31417">MTGDASTIASILLPLNGVPSESEALAFGLTLARRFGARLEVLHVATDGRDVAPLAGEGLSGAMVEEMMTAAERESNSRTVSARSLLQRALDADQAAFGSALPVQTETTPPMPGAPGVMFRCVKGREHDVVAYAARLSDLIVVPHPDTVEEALSSAEALHAVLFDSGRPAIIAPKTAPASVGRRICVAWNGTAEGASAVFCVLGWLKQADSVHVLHSPEYQRRGPVASELVSYLALHGIAATSSEFTPKGGEVGAALLAAAEAQGADMLAMGAYSHSRLRQLLLGGVTRHVIAKATLPVLMAR</sequence>
<reference evidence="3 4" key="1">
    <citation type="submission" date="2022-06" db="EMBL/GenBank/DDBJ databases">
        <title>Endosaccharibacter gen. nov., sp. nov., endophytic bacteria isolated from sugarcane.</title>
        <authorList>
            <person name="Pitiwittayakul N."/>
            <person name="Yukphan P."/>
            <person name="Charoenyingcharoen P."/>
            <person name="Tanasupawat S."/>
        </authorList>
    </citation>
    <scope>NUCLEOTIDE SEQUENCE [LARGE SCALE GENOMIC DNA]</scope>
    <source>
        <strain evidence="3 4">KSS8</strain>
    </source>
</reference>
<organism evidence="3 4">
    <name type="scientific">Endosaccharibacter trunci</name>
    <dbReference type="NCBI Taxonomy" id="2812733"/>
    <lineage>
        <taxon>Bacteria</taxon>
        <taxon>Pseudomonadati</taxon>
        <taxon>Pseudomonadota</taxon>
        <taxon>Alphaproteobacteria</taxon>
        <taxon>Acetobacterales</taxon>
        <taxon>Acetobacteraceae</taxon>
        <taxon>Endosaccharibacter</taxon>
    </lineage>
</organism>
<dbReference type="CDD" id="cd00293">
    <property type="entry name" value="USP-like"/>
    <property type="match status" value="1"/>
</dbReference>
<evidence type="ECO:0000313" key="4">
    <source>
        <dbReference type="Proteomes" id="UP001524587"/>
    </source>
</evidence>
<evidence type="ECO:0000259" key="2">
    <source>
        <dbReference type="Pfam" id="PF00582"/>
    </source>
</evidence>
<dbReference type="SUPFAM" id="SSF52402">
    <property type="entry name" value="Adenine nucleotide alpha hydrolases-like"/>
    <property type="match status" value="2"/>
</dbReference>
<proteinExistence type="inferred from homology"/>
<comment type="similarity">
    <text evidence="1">Belongs to the universal stress protein A family.</text>
</comment>
<protein>
    <submittedName>
        <fullName evidence="3">Universal stress protein</fullName>
    </submittedName>
</protein>
<dbReference type="RefSeq" id="WP_422863955.1">
    <property type="nucleotide sequence ID" value="NZ_JAMSKV010000006.1"/>
</dbReference>
<dbReference type="EMBL" id="JAMSKV010000006">
    <property type="protein sequence ID" value="MCQ8278474.1"/>
    <property type="molecule type" value="Genomic_DNA"/>
</dbReference>
<gene>
    <name evidence="3" type="ORF">NFI95_08410</name>
</gene>
<dbReference type="PANTHER" id="PTHR46268">
    <property type="entry name" value="STRESS RESPONSE PROTEIN NHAX"/>
    <property type="match status" value="1"/>
</dbReference>
<evidence type="ECO:0000256" key="1">
    <source>
        <dbReference type="ARBA" id="ARBA00008791"/>
    </source>
</evidence>
<accession>A0ABT1W6G2</accession>
<evidence type="ECO:0000313" key="3">
    <source>
        <dbReference type="EMBL" id="MCQ8278474.1"/>
    </source>
</evidence>
<dbReference type="Gene3D" id="3.40.50.12370">
    <property type="match status" value="1"/>
</dbReference>